<organism evidence="1 2">
    <name type="scientific">Thermogutta terrifontis</name>
    <dbReference type="NCBI Taxonomy" id="1331910"/>
    <lineage>
        <taxon>Bacteria</taxon>
        <taxon>Pseudomonadati</taxon>
        <taxon>Planctomycetota</taxon>
        <taxon>Planctomycetia</taxon>
        <taxon>Pirellulales</taxon>
        <taxon>Thermoguttaceae</taxon>
        <taxon>Thermogutta</taxon>
    </lineage>
</organism>
<evidence type="ECO:0000313" key="1">
    <source>
        <dbReference type="EMBL" id="ASV73075.1"/>
    </source>
</evidence>
<accession>A0A286RAU4</accession>
<gene>
    <name evidence="1" type="ORF">THTE_0473</name>
</gene>
<dbReference type="AlphaFoldDB" id="A0A286RAU4"/>
<dbReference type="EMBL" id="CP018477">
    <property type="protein sequence ID" value="ASV73075.1"/>
    <property type="molecule type" value="Genomic_DNA"/>
</dbReference>
<dbReference type="Proteomes" id="UP000215086">
    <property type="component" value="Chromosome"/>
</dbReference>
<proteinExistence type="predicted"/>
<name>A0A286RAU4_9BACT</name>
<sequence>MLVRSGYWRDLLVGSAEYRWITHPSSPGTTSVPLRPFGGTCLSGPLVGGTCLSRPPPNVRSSIGVHRGLKSRAERGAKAPHSMECGDSSPLFDEGFSLHHLGVCGVWRGRESGALEGAIHELTLPGSGH</sequence>
<dbReference type="KEGG" id="ttf:THTE_0473"/>
<keyword evidence="2" id="KW-1185">Reference proteome</keyword>
<evidence type="ECO:0000313" key="2">
    <source>
        <dbReference type="Proteomes" id="UP000215086"/>
    </source>
</evidence>
<protein>
    <submittedName>
        <fullName evidence="1">Uncharacterized protein</fullName>
    </submittedName>
</protein>
<reference evidence="1 2" key="1">
    <citation type="journal article" name="Front. Microbiol.">
        <title>Sugar Metabolism of the First Thermophilic Planctomycete Thermogutta terrifontis: Comparative Genomic and Transcriptomic Approaches.</title>
        <authorList>
            <person name="Elcheninov A.G."/>
            <person name="Menzel P."/>
            <person name="Gudbergsdottir S.R."/>
            <person name="Slesarev A.I."/>
            <person name="Kadnikov V.V."/>
            <person name="Krogh A."/>
            <person name="Bonch-Osmolovskaya E.A."/>
            <person name="Peng X."/>
            <person name="Kublanov I.V."/>
        </authorList>
    </citation>
    <scope>NUCLEOTIDE SEQUENCE [LARGE SCALE GENOMIC DNA]</scope>
    <source>
        <strain evidence="1 2">R1</strain>
    </source>
</reference>